<sequence length="163" mass="18340">MSPKPDLKPDQIVRREDFAKITASLTKALASEFSTLNDDTKKKLLENVEDLLETAFALANGITIQKFETDRQTGKVDEVIYTVPPFWPVIKYFLDWFREIADNDTSGGPGLGLTDPDVKAFLRELIDERPDIQQGGVEDRGGVRHLVPFPITEEENDKSTTDD</sequence>
<dbReference type="EMBL" id="LAZR01001881">
    <property type="protein sequence ID" value="KKN37632.1"/>
    <property type="molecule type" value="Genomic_DNA"/>
</dbReference>
<evidence type="ECO:0000313" key="2">
    <source>
        <dbReference type="EMBL" id="KKN37632.1"/>
    </source>
</evidence>
<proteinExistence type="predicted"/>
<organism evidence="2">
    <name type="scientific">marine sediment metagenome</name>
    <dbReference type="NCBI Taxonomy" id="412755"/>
    <lineage>
        <taxon>unclassified sequences</taxon>
        <taxon>metagenomes</taxon>
        <taxon>ecological metagenomes</taxon>
    </lineage>
</organism>
<accession>A0A0F9QKV4</accession>
<feature type="compositionally biased region" description="Basic and acidic residues" evidence="1">
    <location>
        <begin position="132"/>
        <end position="142"/>
    </location>
</feature>
<dbReference type="AlphaFoldDB" id="A0A0F9QKV4"/>
<protein>
    <submittedName>
        <fullName evidence="2">Uncharacterized protein</fullName>
    </submittedName>
</protein>
<name>A0A0F9QKV4_9ZZZZ</name>
<evidence type="ECO:0000256" key="1">
    <source>
        <dbReference type="SAM" id="MobiDB-lite"/>
    </source>
</evidence>
<gene>
    <name evidence="2" type="ORF">LCGC14_0761470</name>
</gene>
<reference evidence="2" key="1">
    <citation type="journal article" date="2015" name="Nature">
        <title>Complex archaea that bridge the gap between prokaryotes and eukaryotes.</title>
        <authorList>
            <person name="Spang A."/>
            <person name="Saw J.H."/>
            <person name="Jorgensen S.L."/>
            <person name="Zaremba-Niedzwiedzka K."/>
            <person name="Martijn J."/>
            <person name="Lind A.E."/>
            <person name="van Eijk R."/>
            <person name="Schleper C."/>
            <person name="Guy L."/>
            <person name="Ettema T.J."/>
        </authorList>
    </citation>
    <scope>NUCLEOTIDE SEQUENCE</scope>
</reference>
<feature type="region of interest" description="Disordered" evidence="1">
    <location>
        <begin position="132"/>
        <end position="163"/>
    </location>
</feature>
<comment type="caution">
    <text evidence="2">The sequence shown here is derived from an EMBL/GenBank/DDBJ whole genome shotgun (WGS) entry which is preliminary data.</text>
</comment>